<dbReference type="PRINTS" id="PR01537">
    <property type="entry name" value="INTRLKN1R1F"/>
</dbReference>
<gene>
    <name evidence="15 16 17 18 19" type="primary">LOC106069664</name>
</gene>
<dbReference type="RefSeq" id="XP_055888015.1">
    <property type="nucleotide sequence ID" value="XM_056032040.1"/>
</dbReference>
<evidence type="ECO:0000256" key="12">
    <source>
        <dbReference type="SAM" id="Phobius"/>
    </source>
</evidence>
<dbReference type="SMART" id="SM00365">
    <property type="entry name" value="LRR_SD22"/>
    <property type="match status" value="13"/>
</dbReference>
<keyword evidence="4 12" id="KW-0812">Transmembrane</keyword>
<dbReference type="OMA" id="WSCECSY"/>
<dbReference type="FunFam" id="3.40.50.10140:FF:000021">
    <property type="entry name" value="Toll receptor 13"/>
    <property type="match status" value="1"/>
</dbReference>
<dbReference type="GeneID" id="106069664"/>
<keyword evidence="14" id="KW-1185">Reference proteome</keyword>
<evidence type="ECO:0000256" key="8">
    <source>
        <dbReference type="ARBA" id="ARBA00023136"/>
    </source>
</evidence>
<dbReference type="InterPro" id="IPR035897">
    <property type="entry name" value="Toll_tir_struct_dom_sf"/>
</dbReference>
<dbReference type="RefSeq" id="XP_013084819.2">
    <property type="nucleotide sequence ID" value="XM_013229365.2"/>
</dbReference>
<dbReference type="GO" id="GO:0038023">
    <property type="term" value="F:signaling receptor activity"/>
    <property type="evidence" value="ECO:0007669"/>
    <property type="project" value="TreeGrafter"/>
</dbReference>
<dbReference type="GO" id="GO:0005886">
    <property type="term" value="C:plasma membrane"/>
    <property type="evidence" value="ECO:0007669"/>
    <property type="project" value="TreeGrafter"/>
</dbReference>
<comment type="subcellular location">
    <subcellularLocation>
        <location evidence="1">Membrane</location>
        <topology evidence="1">Single-pass membrane protein</topology>
    </subcellularLocation>
</comment>
<keyword evidence="7 12" id="KW-1133">Transmembrane helix</keyword>
<dbReference type="InterPro" id="IPR003591">
    <property type="entry name" value="Leu-rich_rpt_typical-subtyp"/>
</dbReference>
<dbReference type="PANTHER" id="PTHR24365">
    <property type="entry name" value="TOLL-LIKE RECEPTOR"/>
    <property type="match status" value="1"/>
</dbReference>
<dbReference type="SMART" id="SM00255">
    <property type="entry name" value="TIR"/>
    <property type="match status" value="1"/>
</dbReference>
<sequence>MAAGVSVGHVSGCQLYILAVCLTLGLQLADSLELLQNVPTTTYEPFNCPLECNCPRSNSTLSSLPQYYTICTVSLVSPNNAAVRSILQSISTPKTAVLYMTCSYSQINLYEEPPVSELWDGAFEAMTSLRQLTFTKCAFQKLTRGAFEGLTYLKKLSVQYANIRELDANLLSNMQLLETLEISHSSLRNLFSLCSYTSLKNLNLSFNHLANLEDLGINCGGKSLHNLESLDMRNNLLTEIPNWLSENLLNLHYLYLSGNLIENYDHLPLKNFSSLYLMDLSNNSLTEIKKDFLLGCDNLQYLYMSRNPIIYIQRQFLKAVSNLVELEMVESRLTDSIWLEISDISKRLRILNLSRNRLTKINENTMSDLRLEVLNVSYNRIVGLNSNAFGSQTNLITLDLSYNLITDVPVRFSQNMTNLVHLLLNNNNIKVVQSEAFMGLGKLESLDLSFNSLQELMPQVVGTLEHIVNMNLSYNHLRVLNSDLFFKFKQMKHLNVSHNALQELPFLYGNVALQDLDASFNNITKVIAQTFQDLKELQTISLSHNLLSSLPFRMFKGCDNVKTIYLSFNLLSHLDDDFFTSSPRLTFIDLSHNKITAMNNIFRYLNHLKFLQLSYNKITTLLRNQLPRSLETLDISNNNIHQISSHTFKTLSNLRYVDLSVNNLTTLSQDEVEIAYNLLSKPTFNLVYNPLVCDCKLEWLKDWYDRKFKDTGTLPTFQTTLTYGCISPLYSTKMPITSLRSDEFLCHYEKHCDKTCVCCDYDVCHCKYTCPSSCQCYIGDKFLNIHQVHCFNANLTDVPGKIPEGATLLRLDGNNLPSLREHSFLGLTHVVDLYLNNSHIHTVENNTFKGMKSVRSLFLNNNLLTIISPGVFSGLENLERIFLQNNFISLIDPQALLLPPYLYLINLRENDLNTLPIDGLWGFVNRSRESGLKVRFSLSQNPYSCQLDFVCKFVLFIRDSADCIEDISDIKCSSNSLGQQSYYQDGFTLLDFQIELCSENQSFPTNMSRNSVHSSSAKGETYALIAACVVIAFGLALLIVAYMNRDFLQVLCFTRFGLRVFKMAKATDDNDRPYDAFISYSSKDEDFVIHQLAPRLENGDKKFQLCVHYRDFPVGACIAETIVRSVEASKRTILVVSDNFLDSEWCRFEFQTAHQQVLNERRNRVILILMHDLDTEKLDSTLKVYMRTRTYLKYDDPWFWEKLMFAMPDVQHRKPPENIPCHMNGNMQYMPQNVTLQHPHRRVPTSCNGVRCETIHNDMYEIPILDSGSVHYQLANGRCCCTHTNSAYHNSDLSDSTSGFHNGSVSSYGHYEEVGPSSSSMQSTPHKFVGTPPPVPSIPKEGFLPIGRVKTAYV</sequence>
<evidence type="ECO:0000313" key="17">
    <source>
        <dbReference type="RefSeq" id="XP_013084820.2"/>
    </source>
</evidence>
<dbReference type="RefSeq" id="XP_013084820.2">
    <property type="nucleotide sequence ID" value="XM_013229366.2"/>
</dbReference>
<evidence type="ECO:0000313" key="15">
    <source>
        <dbReference type="RefSeq" id="XP_013084818.2"/>
    </source>
</evidence>
<dbReference type="PANTHER" id="PTHR24365:SF541">
    <property type="entry name" value="PROTEIN TOLL-RELATED"/>
    <property type="match status" value="1"/>
</dbReference>
<dbReference type="InterPro" id="IPR001611">
    <property type="entry name" value="Leu-rich_rpt"/>
</dbReference>
<dbReference type="FunFam" id="3.80.10.10:FF:001164">
    <property type="entry name" value="GH01279p"/>
    <property type="match status" value="1"/>
</dbReference>
<feature type="compositionally biased region" description="Polar residues" evidence="11">
    <location>
        <begin position="1316"/>
        <end position="1325"/>
    </location>
</feature>
<feature type="region of interest" description="Disordered" evidence="11">
    <location>
        <begin position="1311"/>
        <end position="1333"/>
    </location>
</feature>
<dbReference type="SUPFAM" id="SSF52058">
    <property type="entry name" value="L domain-like"/>
    <property type="match status" value="3"/>
</dbReference>
<evidence type="ECO:0000256" key="10">
    <source>
        <dbReference type="ARBA" id="ARBA00023180"/>
    </source>
</evidence>
<dbReference type="Pfam" id="PF13855">
    <property type="entry name" value="LRR_8"/>
    <property type="match status" value="5"/>
</dbReference>
<dbReference type="Pfam" id="PF13306">
    <property type="entry name" value="LRR_5"/>
    <property type="match status" value="1"/>
</dbReference>
<keyword evidence="10" id="KW-0325">Glycoprotein</keyword>
<dbReference type="InterPro" id="IPR032675">
    <property type="entry name" value="LRR_dom_sf"/>
</dbReference>
<dbReference type="Pfam" id="PF01582">
    <property type="entry name" value="TIR"/>
    <property type="match status" value="1"/>
</dbReference>
<reference evidence="15 16" key="1">
    <citation type="submission" date="2025-04" db="UniProtKB">
        <authorList>
            <consortium name="RefSeq"/>
        </authorList>
    </citation>
    <scope>IDENTIFICATION</scope>
</reference>
<keyword evidence="3" id="KW-0433">Leucine-rich repeat</keyword>
<dbReference type="Gene3D" id="3.80.10.10">
    <property type="entry name" value="Ribonuclease Inhibitor"/>
    <property type="match status" value="6"/>
</dbReference>
<dbReference type="PROSITE" id="PS51450">
    <property type="entry name" value="LRR"/>
    <property type="match status" value="6"/>
</dbReference>
<evidence type="ECO:0000256" key="9">
    <source>
        <dbReference type="ARBA" id="ARBA00023170"/>
    </source>
</evidence>
<evidence type="ECO:0000256" key="1">
    <source>
        <dbReference type="ARBA" id="ARBA00004167"/>
    </source>
</evidence>
<proteinExistence type="inferred from homology"/>
<name>A0A9U8EEY8_BIOGL</name>
<dbReference type="RefSeq" id="XP_013084818.2">
    <property type="nucleotide sequence ID" value="XM_013229364.2"/>
</dbReference>
<dbReference type="SMART" id="SM00364">
    <property type="entry name" value="LRR_BAC"/>
    <property type="match status" value="11"/>
</dbReference>
<evidence type="ECO:0000256" key="11">
    <source>
        <dbReference type="SAM" id="MobiDB-lite"/>
    </source>
</evidence>
<feature type="transmembrane region" description="Helical" evidence="12">
    <location>
        <begin position="1022"/>
        <end position="1043"/>
    </location>
</feature>
<evidence type="ECO:0000259" key="13">
    <source>
        <dbReference type="PROSITE" id="PS50104"/>
    </source>
</evidence>
<keyword evidence="5" id="KW-0732">Signal</keyword>
<accession>A0A9U8EEY8</accession>
<evidence type="ECO:0000256" key="7">
    <source>
        <dbReference type="ARBA" id="ARBA00022989"/>
    </source>
</evidence>
<dbReference type="RefSeq" id="XP_055888014.1">
    <property type="nucleotide sequence ID" value="XM_056032039.1"/>
</dbReference>
<comment type="similarity">
    <text evidence="2">Belongs to the Toll-like receptor family.</text>
</comment>
<dbReference type="SUPFAM" id="SSF52200">
    <property type="entry name" value="Toll/Interleukin receptor TIR domain"/>
    <property type="match status" value="1"/>
</dbReference>
<dbReference type="Proteomes" id="UP001165740">
    <property type="component" value="Chromosome 6"/>
</dbReference>
<keyword evidence="6" id="KW-0677">Repeat</keyword>
<keyword evidence="8 12" id="KW-0472">Membrane</keyword>
<evidence type="ECO:0000313" key="14">
    <source>
        <dbReference type="Proteomes" id="UP001165740"/>
    </source>
</evidence>
<evidence type="ECO:0000313" key="18">
    <source>
        <dbReference type="RefSeq" id="XP_055888014.1"/>
    </source>
</evidence>
<dbReference type="PROSITE" id="PS50104">
    <property type="entry name" value="TIR"/>
    <property type="match status" value="1"/>
</dbReference>
<protein>
    <submittedName>
        <fullName evidence="15 16">Toll-like receptor Tollo</fullName>
    </submittedName>
</protein>
<dbReference type="GO" id="GO:0007165">
    <property type="term" value="P:signal transduction"/>
    <property type="evidence" value="ECO:0007669"/>
    <property type="project" value="InterPro"/>
</dbReference>
<organism evidence="14 15">
    <name type="scientific">Biomphalaria glabrata</name>
    <name type="common">Bloodfluke planorb</name>
    <name type="synonym">Freshwater snail</name>
    <dbReference type="NCBI Taxonomy" id="6526"/>
    <lineage>
        <taxon>Eukaryota</taxon>
        <taxon>Metazoa</taxon>
        <taxon>Spiralia</taxon>
        <taxon>Lophotrochozoa</taxon>
        <taxon>Mollusca</taxon>
        <taxon>Gastropoda</taxon>
        <taxon>Heterobranchia</taxon>
        <taxon>Euthyneura</taxon>
        <taxon>Panpulmonata</taxon>
        <taxon>Hygrophila</taxon>
        <taxon>Lymnaeoidea</taxon>
        <taxon>Planorbidae</taxon>
        <taxon>Biomphalaria</taxon>
    </lineage>
</organism>
<dbReference type="Pfam" id="PF00560">
    <property type="entry name" value="LRR_1"/>
    <property type="match status" value="1"/>
</dbReference>
<evidence type="ECO:0000313" key="19">
    <source>
        <dbReference type="RefSeq" id="XP_055888015.1"/>
    </source>
</evidence>
<dbReference type="SMART" id="SM00369">
    <property type="entry name" value="LRR_TYP"/>
    <property type="match status" value="23"/>
</dbReference>
<evidence type="ECO:0000313" key="16">
    <source>
        <dbReference type="RefSeq" id="XP_013084819.2"/>
    </source>
</evidence>
<keyword evidence="9" id="KW-0675">Receptor</keyword>
<dbReference type="OrthoDB" id="2015831at2759"/>
<dbReference type="InterPro" id="IPR000157">
    <property type="entry name" value="TIR_dom"/>
</dbReference>
<evidence type="ECO:0000256" key="4">
    <source>
        <dbReference type="ARBA" id="ARBA00022692"/>
    </source>
</evidence>
<evidence type="ECO:0000256" key="5">
    <source>
        <dbReference type="ARBA" id="ARBA00022729"/>
    </source>
</evidence>
<dbReference type="InterPro" id="IPR026906">
    <property type="entry name" value="LRR_5"/>
</dbReference>
<evidence type="ECO:0000256" key="6">
    <source>
        <dbReference type="ARBA" id="ARBA00022737"/>
    </source>
</evidence>
<evidence type="ECO:0000256" key="3">
    <source>
        <dbReference type="ARBA" id="ARBA00022614"/>
    </source>
</evidence>
<feature type="domain" description="TIR" evidence="13">
    <location>
        <begin position="1072"/>
        <end position="1207"/>
    </location>
</feature>
<dbReference type="Gene3D" id="3.40.50.10140">
    <property type="entry name" value="Toll/interleukin-1 receptor homology (TIR) domain"/>
    <property type="match status" value="1"/>
</dbReference>
<evidence type="ECO:0000256" key="2">
    <source>
        <dbReference type="ARBA" id="ARBA00009634"/>
    </source>
</evidence>